<dbReference type="Gene3D" id="3.40.50.150">
    <property type="entry name" value="Vaccinia Virus protein VP39"/>
    <property type="match status" value="1"/>
</dbReference>
<evidence type="ECO:0000313" key="4">
    <source>
        <dbReference type="RefSeq" id="XP_028141121.1"/>
    </source>
</evidence>
<evidence type="ECO:0000259" key="1">
    <source>
        <dbReference type="Pfam" id="PF08242"/>
    </source>
</evidence>
<dbReference type="RefSeq" id="XP_028141121.1">
    <property type="nucleotide sequence ID" value="XM_028285320.1"/>
</dbReference>
<dbReference type="RefSeq" id="XP_028141119.1">
    <property type="nucleotide sequence ID" value="XM_028285318.1"/>
</dbReference>
<dbReference type="PANTHER" id="PTHR43861:SF1">
    <property type="entry name" value="TRANS-ACONITATE 2-METHYLTRANSFERASE"/>
    <property type="match status" value="1"/>
</dbReference>
<dbReference type="KEGG" id="dvv:114335146"/>
<accession>A0A6P7G279</accession>
<dbReference type="CDD" id="cd02440">
    <property type="entry name" value="AdoMet_MTases"/>
    <property type="match status" value="1"/>
</dbReference>
<reference evidence="2 3" key="1">
    <citation type="submission" date="2025-04" db="UniProtKB">
        <authorList>
            <consortium name="RefSeq"/>
        </authorList>
    </citation>
    <scope>IDENTIFICATION</scope>
    <source>
        <tissue evidence="2 3">Whole insect</tissue>
    </source>
</reference>
<evidence type="ECO:0000313" key="2">
    <source>
        <dbReference type="RefSeq" id="XP_028141119.1"/>
    </source>
</evidence>
<proteinExistence type="predicted"/>
<dbReference type="RefSeq" id="XP_028141122.1">
    <property type="nucleotide sequence ID" value="XM_028285321.1"/>
</dbReference>
<evidence type="ECO:0000313" key="5">
    <source>
        <dbReference type="RefSeq" id="XP_028141122.1"/>
    </source>
</evidence>
<protein>
    <submittedName>
        <fullName evidence="2 3">Juvenile hormone acid O-methyltransferase-like</fullName>
    </submittedName>
</protein>
<dbReference type="SUPFAM" id="SSF53335">
    <property type="entry name" value="S-adenosyl-L-methionine-dependent methyltransferases"/>
    <property type="match status" value="1"/>
</dbReference>
<dbReference type="InterPro" id="IPR029063">
    <property type="entry name" value="SAM-dependent_MTases_sf"/>
</dbReference>
<gene>
    <name evidence="2 3 4 5" type="primary">LOC114335146</name>
</gene>
<dbReference type="Pfam" id="PF08242">
    <property type="entry name" value="Methyltransf_12"/>
    <property type="match status" value="1"/>
</dbReference>
<dbReference type="RefSeq" id="XP_028141120.1">
    <property type="nucleotide sequence ID" value="XM_028285319.1"/>
</dbReference>
<sequence length="274" mass="32256">MIEPELWGKSSTFLSSVHLKSLTEIKNYLKWKNNESIFEFGMGDGSNSKSVLFPILPDNYKEFIGSDVSRRMVEYLRRNSTDPRARFVLLDISADSIPKEFVNRFDHIFGFAVMHWVKDTRKALKNMYKMLKPEGQMLLTYADETSADEVYYEFSLHPKWKKYDHTKLISPFFRRKNVMEEYNKLFEEAGFKEISSTVEQLASKLTDENMFYDFCISINPILSMVSNEEYEEYKDEYIYRMKNNKLNKTMKCPKTGEISCYTSAVITSVLLEKL</sequence>
<evidence type="ECO:0000313" key="3">
    <source>
        <dbReference type="RefSeq" id="XP_028141120.1"/>
    </source>
</evidence>
<dbReference type="OrthoDB" id="66144at2759"/>
<name>A0A6P7G279_DIAVI</name>
<dbReference type="InterPro" id="IPR013217">
    <property type="entry name" value="Methyltransf_12"/>
</dbReference>
<dbReference type="AlphaFoldDB" id="A0A6P7G279"/>
<organism evidence="5">
    <name type="scientific">Diabrotica virgifera virgifera</name>
    <name type="common">western corn rootworm</name>
    <dbReference type="NCBI Taxonomy" id="50390"/>
    <lineage>
        <taxon>Eukaryota</taxon>
        <taxon>Metazoa</taxon>
        <taxon>Ecdysozoa</taxon>
        <taxon>Arthropoda</taxon>
        <taxon>Hexapoda</taxon>
        <taxon>Insecta</taxon>
        <taxon>Pterygota</taxon>
        <taxon>Neoptera</taxon>
        <taxon>Endopterygota</taxon>
        <taxon>Coleoptera</taxon>
        <taxon>Polyphaga</taxon>
        <taxon>Cucujiformia</taxon>
        <taxon>Chrysomeloidea</taxon>
        <taxon>Chrysomelidae</taxon>
        <taxon>Galerucinae</taxon>
        <taxon>Diabroticina</taxon>
        <taxon>Diabroticites</taxon>
        <taxon>Diabrotica</taxon>
    </lineage>
</organism>
<feature type="domain" description="Methyltransferase type 12" evidence="1">
    <location>
        <begin position="39"/>
        <end position="136"/>
    </location>
</feature>
<dbReference type="PANTHER" id="PTHR43861">
    <property type="entry name" value="TRANS-ACONITATE 2-METHYLTRANSFERASE-RELATED"/>
    <property type="match status" value="1"/>
</dbReference>